<evidence type="ECO:0000256" key="4">
    <source>
        <dbReference type="PROSITE-ProRule" id="PRU00509"/>
    </source>
</evidence>
<evidence type="ECO:0000256" key="3">
    <source>
        <dbReference type="ARBA" id="ARBA00022833"/>
    </source>
</evidence>
<feature type="compositionally biased region" description="Pro residues" evidence="5">
    <location>
        <begin position="429"/>
        <end position="439"/>
    </location>
</feature>
<dbReference type="SMART" id="SM00382">
    <property type="entry name" value="AAA"/>
    <property type="match status" value="1"/>
</dbReference>
<evidence type="ECO:0000313" key="7">
    <source>
        <dbReference type="EnsemblMetazoa" id="Aqu2.1.28094_001"/>
    </source>
</evidence>
<keyword evidence="1" id="KW-0479">Metal-binding</keyword>
<dbReference type="PANTHER" id="PTHR23389:SF21">
    <property type="entry name" value="ATPASE FAMILY AAA DOMAIN-CONTAINING PROTEIN 5"/>
    <property type="match status" value="1"/>
</dbReference>
<dbReference type="InParanoid" id="A0A1X7UKR8"/>
<proteinExistence type="predicted"/>
<dbReference type="InterPro" id="IPR002857">
    <property type="entry name" value="Znf_CXXC"/>
</dbReference>
<feature type="domain" description="CXXC-type" evidence="6">
    <location>
        <begin position="78"/>
        <end position="124"/>
    </location>
</feature>
<feature type="region of interest" description="Disordered" evidence="5">
    <location>
        <begin position="134"/>
        <end position="157"/>
    </location>
</feature>
<dbReference type="GO" id="GO:0008270">
    <property type="term" value="F:zinc ion binding"/>
    <property type="evidence" value="ECO:0007669"/>
    <property type="project" value="UniProtKB-KW"/>
</dbReference>
<dbReference type="STRING" id="400682.A0A1X7UKR8"/>
<feature type="region of interest" description="Disordered" evidence="5">
    <location>
        <begin position="223"/>
        <end position="261"/>
    </location>
</feature>
<feature type="compositionally biased region" description="Polar residues" evidence="5">
    <location>
        <begin position="59"/>
        <end position="71"/>
    </location>
</feature>
<dbReference type="EnsemblMetazoa" id="XM_011406521.2">
    <property type="protein sequence ID" value="XP_011404823.2"/>
    <property type="gene ID" value="LOC105313246"/>
</dbReference>
<evidence type="ECO:0000256" key="5">
    <source>
        <dbReference type="SAM" id="MobiDB-lite"/>
    </source>
</evidence>
<evidence type="ECO:0000256" key="1">
    <source>
        <dbReference type="ARBA" id="ARBA00022723"/>
    </source>
</evidence>
<feature type="compositionally biased region" description="Basic residues" evidence="5">
    <location>
        <begin position="386"/>
        <end position="396"/>
    </location>
</feature>
<keyword evidence="3" id="KW-0862">Zinc</keyword>
<feature type="compositionally biased region" description="Low complexity" evidence="5">
    <location>
        <begin position="39"/>
        <end position="49"/>
    </location>
</feature>
<evidence type="ECO:0000256" key="2">
    <source>
        <dbReference type="ARBA" id="ARBA00022771"/>
    </source>
</evidence>
<dbReference type="InterPro" id="IPR027417">
    <property type="entry name" value="P-loop_NTPase"/>
</dbReference>
<gene>
    <name evidence="7" type="primary">105313246</name>
</gene>
<dbReference type="InterPro" id="IPR003959">
    <property type="entry name" value="ATPase_AAA_core"/>
</dbReference>
<feature type="region of interest" description="Disordered" evidence="5">
    <location>
        <begin position="386"/>
        <end position="446"/>
    </location>
</feature>
<dbReference type="KEGG" id="aqu:105313246"/>
<reference evidence="7" key="2">
    <citation type="submission" date="2017-05" db="UniProtKB">
        <authorList>
            <consortium name="EnsemblMetazoa"/>
        </authorList>
    </citation>
    <scope>IDENTIFICATION</scope>
</reference>
<dbReference type="EnsemblMetazoa" id="Aqu2.1.28094_001">
    <property type="protein sequence ID" value="Aqu2.1.28094_001"/>
    <property type="gene ID" value="Aqu2.1.28094"/>
</dbReference>
<evidence type="ECO:0000313" key="8">
    <source>
        <dbReference type="Proteomes" id="UP000007879"/>
    </source>
</evidence>
<keyword evidence="8" id="KW-1185">Reference proteome</keyword>
<feature type="region of interest" description="Disordered" evidence="5">
    <location>
        <begin position="1"/>
        <end position="75"/>
    </location>
</feature>
<accession>A0A1X7UKR8</accession>
<dbReference type="GO" id="GO:0016887">
    <property type="term" value="F:ATP hydrolysis activity"/>
    <property type="evidence" value="ECO:0007669"/>
    <property type="project" value="InterPro"/>
</dbReference>
<organism evidence="7">
    <name type="scientific">Amphimedon queenslandica</name>
    <name type="common">Sponge</name>
    <dbReference type="NCBI Taxonomy" id="400682"/>
    <lineage>
        <taxon>Eukaryota</taxon>
        <taxon>Metazoa</taxon>
        <taxon>Porifera</taxon>
        <taxon>Demospongiae</taxon>
        <taxon>Heteroscleromorpha</taxon>
        <taxon>Haplosclerida</taxon>
        <taxon>Niphatidae</taxon>
        <taxon>Amphimedon</taxon>
    </lineage>
</organism>
<dbReference type="Pfam" id="PF02008">
    <property type="entry name" value="zf-CXXC"/>
    <property type="match status" value="1"/>
</dbReference>
<dbReference type="GO" id="GO:0003677">
    <property type="term" value="F:DNA binding"/>
    <property type="evidence" value="ECO:0007669"/>
    <property type="project" value="InterPro"/>
</dbReference>
<dbReference type="Proteomes" id="UP000007879">
    <property type="component" value="Unassembled WGS sequence"/>
</dbReference>
<protein>
    <recommendedName>
        <fullName evidence="6">CXXC-type domain-containing protein</fullName>
    </recommendedName>
</protein>
<name>A0A1X7UKR8_AMPQE</name>
<dbReference type="GO" id="GO:0005634">
    <property type="term" value="C:nucleus"/>
    <property type="evidence" value="ECO:0007669"/>
    <property type="project" value="TreeGrafter"/>
</dbReference>
<reference evidence="8" key="1">
    <citation type="journal article" date="2010" name="Nature">
        <title>The Amphimedon queenslandica genome and the evolution of animal complexity.</title>
        <authorList>
            <person name="Srivastava M."/>
            <person name="Simakov O."/>
            <person name="Chapman J."/>
            <person name="Fahey B."/>
            <person name="Gauthier M.E."/>
            <person name="Mitros T."/>
            <person name="Richards G.S."/>
            <person name="Conaco C."/>
            <person name="Dacre M."/>
            <person name="Hellsten U."/>
            <person name="Larroux C."/>
            <person name="Putnam N.H."/>
            <person name="Stanke M."/>
            <person name="Adamska M."/>
            <person name="Darling A."/>
            <person name="Degnan S.M."/>
            <person name="Oakley T.H."/>
            <person name="Plachetzki D.C."/>
            <person name="Zhai Y."/>
            <person name="Adamski M."/>
            <person name="Calcino A."/>
            <person name="Cummins S.F."/>
            <person name="Goodstein D.M."/>
            <person name="Harris C."/>
            <person name="Jackson D.J."/>
            <person name="Leys S.P."/>
            <person name="Shu S."/>
            <person name="Woodcroft B.J."/>
            <person name="Vervoort M."/>
            <person name="Kosik K.S."/>
            <person name="Manning G."/>
            <person name="Degnan B.M."/>
            <person name="Rokhsar D.S."/>
        </authorList>
    </citation>
    <scope>NUCLEOTIDE SEQUENCE [LARGE SCALE GENOMIC DNA]</scope>
</reference>
<dbReference type="GO" id="GO:0061860">
    <property type="term" value="F:DNA clamp unloader activity"/>
    <property type="evidence" value="ECO:0007669"/>
    <property type="project" value="TreeGrafter"/>
</dbReference>
<feature type="compositionally biased region" description="Low complexity" evidence="5">
    <location>
        <begin position="246"/>
        <end position="260"/>
    </location>
</feature>
<dbReference type="GO" id="GO:0005524">
    <property type="term" value="F:ATP binding"/>
    <property type="evidence" value="ECO:0007669"/>
    <property type="project" value="InterPro"/>
</dbReference>
<keyword evidence="2 4" id="KW-0863">Zinc-finger</keyword>
<sequence>MASASPLKLTIEEQVPFTPPRSLTRSLPVPPSSGELNRSSSIDSRSFSSTPGEEEVENGQENIQMNNTSINMGLGGTKKGRRKGCGHCQGCLAQDCGKCKMCRDKVKFGGPGVKKQRCLFRKCRHLMKAPSFSLSPAAANRKRERADDPATDSLSPITSARKRRCTVQYRLASSSSESSDSCIIINTDQLTNANDTPTNTGSEPRPLANKVFNPPTGVGKNWLSPCKRSPIKAGASPRKKNSLFGKQQQQQPPLTSKQTLGIDSAPFNNLLHVRHGTDTPGSYHHYSILDRLRLIPDKKLIPIPSTNSLSLGSITEAACVPQEKEKSENIVHNDEGAPLSAEGLELFKRYQTLTKALTSGPSDCQGDCLHDNHVSPLNVSIYILNQRKRGRGRKRKNEVQVDSSQYSMTKRYSKRLRAKGDDKEASPNDTPPPPPPNPPGGGEEERVSNRLGHELWTDHYTPHASGEVVGDKRSVSVLLNWLKQWKEVCLGKCVSLNDSISSSVLSEEEPFPSLPPAMIISGPTGAGKTACVYACAAELGYRVLEINTTHARNRQGIISLLREATLSHQVALKGKTTDMREPHLPAPPPPNKKGILSFFTPKAPAVQSKSLKEELFPRLEERVLTLETASLVLIEEVDVLFEDEVRGFWLGLYDILTTSKRPIILTTNEIGLKLDTPYQSINMATPSKDEVSLHVQLLSMSHDYHMTTEVANQITESLGCDIRKIFSTLHFWLAGHTLSDQPVKLDDVIEKKPQDPITSMTLGSPSISKSSSIYQELDEAVLYTDALLAADICNGRVTDTSSNCRTKDSLSEELSEIDTTLNMEEWESVLLSSMGMRTGFRGTLLGTNKNNAEMESLRRKVSLDVFHVRTVLSRQSLATDCLPFLKLICKYENDRKLAKTSRRFSHYLMQNSLDHLEQFLYSNTFIYE</sequence>
<dbReference type="PANTHER" id="PTHR23389">
    <property type="entry name" value="CHROMOSOME TRANSMISSION FIDELITY FACTOR 18"/>
    <property type="match status" value="1"/>
</dbReference>
<dbReference type="Pfam" id="PF00004">
    <property type="entry name" value="AAA"/>
    <property type="match status" value="1"/>
</dbReference>
<dbReference type="SUPFAM" id="SSF52540">
    <property type="entry name" value="P-loop containing nucleoside triphosphate hydrolases"/>
    <property type="match status" value="1"/>
</dbReference>
<dbReference type="OrthoDB" id="9996895at2759"/>
<dbReference type="PROSITE" id="PS51058">
    <property type="entry name" value="ZF_CXXC"/>
    <property type="match status" value="1"/>
</dbReference>
<feature type="compositionally biased region" description="Polar residues" evidence="5">
    <location>
        <begin position="400"/>
        <end position="410"/>
    </location>
</feature>
<evidence type="ECO:0000259" key="6">
    <source>
        <dbReference type="PROSITE" id="PS51058"/>
    </source>
</evidence>
<dbReference type="Gene3D" id="3.40.50.300">
    <property type="entry name" value="P-loop containing nucleotide triphosphate hydrolases"/>
    <property type="match status" value="1"/>
</dbReference>
<dbReference type="AlphaFoldDB" id="A0A1X7UKR8"/>
<dbReference type="InterPro" id="IPR003593">
    <property type="entry name" value="AAA+_ATPase"/>
</dbReference>